<organism evidence="2">
    <name type="scientific">Ananas comosus var. bracteatus</name>
    <name type="common">red pineapple</name>
    <dbReference type="NCBI Taxonomy" id="296719"/>
    <lineage>
        <taxon>Eukaryota</taxon>
        <taxon>Viridiplantae</taxon>
        <taxon>Streptophyta</taxon>
        <taxon>Embryophyta</taxon>
        <taxon>Tracheophyta</taxon>
        <taxon>Spermatophyta</taxon>
        <taxon>Magnoliopsida</taxon>
        <taxon>Liliopsida</taxon>
        <taxon>Poales</taxon>
        <taxon>Bromeliaceae</taxon>
        <taxon>Bromelioideae</taxon>
        <taxon>Ananas</taxon>
    </lineage>
</organism>
<sequence length="546" mass="61752">MAEKRAKRSVTSHAIPEEDVVVLDDSSPSPPHHSGSQIARLQLRRRWELASVLNFLHVFEPLIQSDLKISAEEIEMALISPNDALAQLHIALLKSAPSIEYLENISLTESGAWVTATCKKLAEWWPWVAEGENPLKADHGREITLYGQLDPETRLLMLKALCEVRTEQDDVLRYITDELKTGTAVSTFRKERIASDGNGTTYWYDGDPVIGHRLYKEEVKTNFKQDWRAKGTLPANDFQWETIATDLKEFREISENLSSSMVSAEAAVGEIVKVEIIPLLEEVQKKKERAFKRQQKQAMLLYNSQSSHGIRTFRCRRQRRPVNYTFDDFDRSISEAIEISKKSQSDRLHKDAGKQTHHVSTKKSKPSNAVLSLDEVNSSPEHDGVDADDDNKHEENINRDNDGDDDDNDDCDDGDYNENDDNHVENDDDNDDSHPSDSNEEKNVLPARSKLAGHNRLSTKPKANIVLRRSRRNATKSDHIECQGEVISDAETKKLLRQRPTTESDFGGDTVVSDSENERPDYEHIVVSDTEDGISVSSDGSMEAYK</sequence>
<dbReference type="EMBL" id="LR862136">
    <property type="protein sequence ID" value="CAD1843051.1"/>
    <property type="molecule type" value="Genomic_DNA"/>
</dbReference>
<protein>
    <recommendedName>
        <fullName evidence="3">DDT domain-containing protein DDR4</fullName>
    </recommendedName>
</protein>
<evidence type="ECO:0008006" key="3">
    <source>
        <dbReference type="Google" id="ProtNLM"/>
    </source>
</evidence>
<feature type="compositionally biased region" description="Acidic residues" evidence="1">
    <location>
        <begin position="402"/>
        <end position="419"/>
    </location>
</feature>
<dbReference type="PANTHER" id="PTHR14296:SF12">
    <property type="entry name" value="DDT DOMAIN-CONTAINING PROTEIN DDR4 ISOFORM X1"/>
    <property type="match status" value="1"/>
</dbReference>
<feature type="compositionally biased region" description="Basic and acidic residues" evidence="1">
    <location>
        <begin position="340"/>
        <end position="354"/>
    </location>
</feature>
<feature type="region of interest" description="Disordered" evidence="1">
    <location>
        <begin position="340"/>
        <end position="479"/>
    </location>
</feature>
<reference evidence="2" key="1">
    <citation type="submission" date="2020-07" db="EMBL/GenBank/DDBJ databases">
        <authorList>
            <person name="Lin J."/>
        </authorList>
    </citation>
    <scope>NUCLEOTIDE SEQUENCE</scope>
</reference>
<dbReference type="AlphaFoldDB" id="A0A6V7QJE1"/>
<feature type="region of interest" description="Disordered" evidence="1">
    <location>
        <begin position="527"/>
        <end position="546"/>
    </location>
</feature>
<feature type="compositionally biased region" description="Polar residues" evidence="1">
    <location>
        <begin position="366"/>
        <end position="379"/>
    </location>
</feature>
<accession>A0A6V7QJE1</accession>
<proteinExistence type="predicted"/>
<evidence type="ECO:0000256" key="1">
    <source>
        <dbReference type="SAM" id="MobiDB-lite"/>
    </source>
</evidence>
<dbReference type="GO" id="GO:0031213">
    <property type="term" value="C:RSF complex"/>
    <property type="evidence" value="ECO:0007669"/>
    <property type="project" value="InterPro"/>
</dbReference>
<feature type="compositionally biased region" description="Basic residues" evidence="1">
    <location>
        <begin position="355"/>
        <end position="365"/>
    </location>
</feature>
<dbReference type="PANTHER" id="PTHR14296">
    <property type="entry name" value="REMODELING AND SPACING FACTOR 1"/>
    <property type="match status" value="1"/>
</dbReference>
<name>A0A6V7QJE1_ANACO</name>
<dbReference type="InterPro" id="IPR028938">
    <property type="entry name" value="Rsf1-like"/>
</dbReference>
<gene>
    <name evidence="2" type="ORF">CB5_LOCUS26262</name>
</gene>
<feature type="region of interest" description="Disordered" evidence="1">
    <location>
        <begin position="498"/>
        <end position="522"/>
    </location>
</feature>
<feature type="compositionally biased region" description="Basic and acidic residues" evidence="1">
    <location>
        <begin position="380"/>
        <end position="401"/>
    </location>
</feature>
<feature type="compositionally biased region" description="Basic and acidic residues" evidence="1">
    <location>
        <begin position="432"/>
        <end position="443"/>
    </location>
</feature>
<dbReference type="GO" id="GO:0006355">
    <property type="term" value="P:regulation of DNA-templated transcription"/>
    <property type="evidence" value="ECO:0007669"/>
    <property type="project" value="InterPro"/>
</dbReference>
<evidence type="ECO:0000313" key="2">
    <source>
        <dbReference type="EMBL" id="CAD1843051.1"/>
    </source>
</evidence>